<comment type="caution">
    <text evidence="3">The sequence shown here is derived from an EMBL/GenBank/DDBJ whole genome shotgun (WGS) entry which is preliminary data.</text>
</comment>
<protein>
    <submittedName>
        <fullName evidence="3">Uncharacterized protein</fullName>
    </submittedName>
</protein>
<feature type="transmembrane region" description="Helical" evidence="2">
    <location>
        <begin position="82"/>
        <end position="103"/>
    </location>
</feature>
<dbReference type="PANTHER" id="PTHR13484">
    <property type="entry name" value="FIP1-LIKE 1 PROTEIN"/>
    <property type="match status" value="1"/>
</dbReference>
<evidence type="ECO:0000313" key="3">
    <source>
        <dbReference type="EMBL" id="MEQ2232821.1"/>
    </source>
</evidence>
<evidence type="ECO:0000313" key="4">
    <source>
        <dbReference type="Proteomes" id="UP001482620"/>
    </source>
</evidence>
<feature type="compositionally biased region" description="Acidic residues" evidence="1">
    <location>
        <begin position="16"/>
        <end position="37"/>
    </location>
</feature>
<evidence type="ECO:0000256" key="1">
    <source>
        <dbReference type="SAM" id="MobiDB-lite"/>
    </source>
</evidence>
<organism evidence="3 4">
    <name type="scientific">Ilyodon furcidens</name>
    <name type="common">goldbreast splitfin</name>
    <dbReference type="NCBI Taxonomy" id="33524"/>
    <lineage>
        <taxon>Eukaryota</taxon>
        <taxon>Metazoa</taxon>
        <taxon>Chordata</taxon>
        <taxon>Craniata</taxon>
        <taxon>Vertebrata</taxon>
        <taxon>Euteleostomi</taxon>
        <taxon>Actinopterygii</taxon>
        <taxon>Neopterygii</taxon>
        <taxon>Teleostei</taxon>
        <taxon>Neoteleostei</taxon>
        <taxon>Acanthomorphata</taxon>
        <taxon>Ovalentaria</taxon>
        <taxon>Atherinomorphae</taxon>
        <taxon>Cyprinodontiformes</taxon>
        <taxon>Goodeidae</taxon>
        <taxon>Ilyodon</taxon>
    </lineage>
</organism>
<evidence type="ECO:0000256" key="2">
    <source>
        <dbReference type="SAM" id="Phobius"/>
    </source>
</evidence>
<keyword evidence="2" id="KW-0812">Transmembrane</keyword>
<keyword evidence="2" id="KW-0472">Membrane</keyword>
<feature type="non-terminal residue" evidence="3">
    <location>
        <position position="212"/>
    </location>
</feature>
<name>A0ABV0TLF3_9TELE</name>
<gene>
    <name evidence="3" type="ORF">ILYODFUR_015410</name>
</gene>
<accession>A0ABV0TLF3</accession>
<dbReference type="EMBL" id="JAHRIQ010036106">
    <property type="protein sequence ID" value="MEQ2232821.1"/>
    <property type="molecule type" value="Genomic_DNA"/>
</dbReference>
<feature type="region of interest" description="Disordered" evidence="1">
    <location>
        <begin position="1"/>
        <end position="53"/>
    </location>
</feature>
<keyword evidence="2" id="KW-1133">Transmembrane helix</keyword>
<proteinExistence type="predicted"/>
<sequence>MSAEEADKTATTDASAGDEEEEWLYGDESESKEEDEETKLSAAVSAPAETSTDDAAVADVHATGNGVASEARNPFISWPFSFVYALTFLLAYSCFLFSIKLTFMVSYVSHFFLNSQVPGEAAGEDVESDSDSDDDDDDVQVTIGDIKTGAPQYTTYGAPPVNLNIKTTGSRPYGQVTTKLKGVDLDAPGSINGVPVLEVDMESFEEKPWRKP</sequence>
<reference evidence="3 4" key="1">
    <citation type="submission" date="2021-06" db="EMBL/GenBank/DDBJ databases">
        <authorList>
            <person name="Palmer J.M."/>
        </authorList>
    </citation>
    <scope>NUCLEOTIDE SEQUENCE [LARGE SCALE GENOMIC DNA]</scope>
    <source>
        <strain evidence="4">if_2019</strain>
        <tissue evidence="3">Muscle</tissue>
    </source>
</reference>
<dbReference type="PANTHER" id="PTHR13484:SF9">
    <property type="entry name" value="PRE-MRNA 3'-END-PROCESSING FACTOR FIP1"/>
    <property type="match status" value="1"/>
</dbReference>
<dbReference type="InterPro" id="IPR051187">
    <property type="entry name" value="Pre-mRNA_3'-end_processing_reg"/>
</dbReference>
<feature type="compositionally biased region" description="Basic and acidic residues" evidence="1">
    <location>
        <begin position="1"/>
        <end position="10"/>
    </location>
</feature>
<keyword evidence="4" id="KW-1185">Reference proteome</keyword>
<dbReference type="Proteomes" id="UP001482620">
    <property type="component" value="Unassembled WGS sequence"/>
</dbReference>